<proteinExistence type="predicted"/>
<evidence type="ECO:0000256" key="1">
    <source>
        <dbReference type="SAM" id="MobiDB-lite"/>
    </source>
</evidence>
<protein>
    <recommendedName>
        <fullName evidence="2">Retrotransposon gag domain-containing protein</fullName>
    </recommendedName>
</protein>
<organism evidence="3">
    <name type="scientific">Brassica cretica</name>
    <name type="common">Mustard</name>
    <dbReference type="NCBI Taxonomy" id="69181"/>
    <lineage>
        <taxon>Eukaryota</taxon>
        <taxon>Viridiplantae</taxon>
        <taxon>Streptophyta</taxon>
        <taxon>Embryophyta</taxon>
        <taxon>Tracheophyta</taxon>
        <taxon>Spermatophyta</taxon>
        <taxon>Magnoliopsida</taxon>
        <taxon>eudicotyledons</taxon>
        <taxon>Gunneridae</taxon>
        <taxon>Pentapetalae</taxon>
        <taxon>rosids</taxon>
        <taxon>malvids</taxon>
        <taxon>Brassicales</taxon>
        <taxon>Brassicaceae</taxon>
        <taxon>Brassiceae</taxon>
        <taxon>Brassica</taxon>
    </lineage>
</organism>
<dbReference type="AlphaFoldDB" id="A0A8S9I496"/>
<accession>A0A8S9I496</accession>
<sequence>MASLGEKVIWGSFSGFEGHFFKLDHEVFRFRVELNAEIDDSRLESIVCDFRLSLLLKSYDPSGPLFSLGRFLECSCESRTLLSSSSSEEELGRARMTWTCRRLRDPPDLNGYPRRGDLTDYHQQGNYGRLTSRLSKIIFPAFDGTELRDWLSKCEQFFDIDGTPTELKVRLAAMHLTGKATKWHHNYMSTRYGLFPSWTEYIVEISARFSKLFDDPLAELVALKQGSDSVITFLDKFETARMRLVLPEAHALSIFLANMNPHLSLHTRQFEVTSIASAAKIASLHESSLSHIPQKTRAPFNPYQRPFHKNTPPTTPNEATDTQKPTFIPRNNPDKPPRKYSYQEMQDRRSKGLCMFCDEPFTPGHQLKHKRSQIYVMECDDVDYTSDDNSSDTEQHATALVAAAINNQPDEAPLKQAYDTGTSNCLNTAA</sequence>
<feature type="compositionally biased region" description="Polar residues" evidence="1">
    <location>
        <begin position="316"/>
        <end position="325"/>
    </location>
</feature>
<comment type="caution">
    <text evidence="3">The sequence shown here is derived from an EMBL/GenBank/DDBJ whole genome shotgun (WGS) entry which is preliminary data.</text>
</comment>
<reference evidence="3" key="1">
    <citation type="submission" date="2019-12" db="EMBL/GenBank/DDBJ databases">
        <title>Genome sequencing and annotation of Brassica cretica.</title>
        <authorList>
            <person name="Studholme D.J."/>
            <person name="Sarris P.F."/>
        </authorList>
    </citation>
    <scope>NUCLEOTIDE SEQUENCE</scope>
    <source>
        <strain evidence="3">PFS-102/07</strain>
        <tissue evidence="3">Leaf</tissue>
    </source>
</reference>
<dbReference type="InterPro" id="IPR005162">
    <property type="entry name" value="Retrotrans_gag_dom"/>
</dbReference>
<feature type="region of interest" description="Disordered" evidence="1">
    <location>
        <begin position="294"/>
        <end position="344"/>
    </location>
</feature>
<dbReference type="Pfam" id="PF03732">
    <property type="entry name" value="Retrotrans_gag"/>
    <property type="match status" value="1"/>
</dbReference>
<name>A0A8S9I496_BRACR</name>
<evidence type="ECO:0000313" key="3">
    <source>
        <dbReference type="EMBL" id="KAF2564488.1"/>
    </source>
</evidence>
<gene>
    <name evidence="3" type="ORF">F2Q70_00018598</name>
</gene>
<dbReference type="EMBL" id="QGKY02001250">
    <property type="protein sequence ID" value="KAF2564488.1"/>
    <property type="molecule type" value="Genomic_DNA"/>
</dbReference>
<feature type="domain" description="Retrotransposon gag" evidence="2">
    <location>
        <begin position="170"/>
        <end position="260"/>
    </location>
</feature>
<evidence type="ECO:0000259" key="2">
    <source>
        <dbReference type="Pfam" id="PF03732"/>
    </source>
</evidence>